<organism evidence="1 2">
    <name type="scientific">Sulfurirhabdus autotrophica</name>
    <dbReference type="NCBI Taxonomy" id="1706046"/>
    <lineage>
        <taxon>Bacteria</taxon>
        <taxon>Pseudomonadati</taxon>
        <taxon>Pseudomonadota</taxon>
        <taxon>Betaproteobacteria</taxon>
        <taxon>Nitrosomonadales</taxon>
        <taxon>Sulfuricellaceae</taxon>
        <taxon>Sulfurirhabdus</taxon>
    </lineage>
</organism>
<evidence type="ECO:0000313" key="2">
    <source>
        <dbReference type="Proteomes" id="UP000295367"/>
    </source>
</evidence>
<name>A0A4R3YFA5_9PROT</name>
<dbReference type="Proteomes" id="UP000295367">
    <property type="component" value="Unassembled WGS sequence"/>
</dbReference>
<reference evidence="1 2" key="1">
    <citation type="submission" date="2019-03" db="EMBL/GenBank/DDBJ databases">
        <title>Genomic Encyclopedia of Type Strains, Phase IV (KMG-IV): sequencing the most valuable type-strain genomes for metagenomic binning, comparative biology and taxonomic classification.</title>
        <authorList>
            <person name="Goeker M."/>
        </authorList>
    </citation>
    <scope>NUCLEOTIDE SEQUENCE [LARGE SCALE GENOMIC DNA]</scope>
    <source>
        <strain evidence="1 2">DSM 100309</strain>
    </source>
</reference>
<accession>A0A4R3YFA5</accession>
<dbReference type="AlphaFoldDB" id="A0A4R3YFA5"/>
<dbReference type="RefSeq" id="WP_223248406.1">
    <property type="nucleotide sequence ID" value="NZ_BHVT01000073.1"/>
</dbReference>
<keyword evidence="2" id="KW-1185">Reference proteome</keyword>
<protein>
    <submittedName>
        <fullName evidence="1">Uncharacterized protein</fullName>
    </submittedName>
</protein>
<dbReference type="EMBL" id="SMCO01000001">
    <property type="protein sequence ID" value="TCV90592.1"/>
    <property type="molecule type" value="Genomic_DNA"/>
</dbReference>
<proteinExistence type="predicted"/>
<sequence>MAKISNRQVALKPQDLYVLLALLSRGGSLASYQELAEQTGLAVSAVHGALKRAAVARLAMFEDRRPVVLKPQLREFVLHGAKYAFAPVWGSLTRGIPTAYGAAPLNRIIAPSSDPVPVWPHPKGTVRGLSLAPLYPSVPDAALKDERLYAALALFDAIRSGQARERDAAQKLLEAFFQ</sequence>
<comment type="caution">
    <text evidence="1">The sequence shown here is derived from an EMBL/GenBank/DDBJ whole genome shotgun (WGS) entry which is preliminary data.</text>
</comment>
<gene>
    <name evidence="1" type="ORF">EDC63_101566</name>
</gene>
<evidence type="ECO:0000313" key="1">
    <source>
        <dbReference type="EMBL" id="TCV90592.1"/>
    </source>
</evidence>